<accession>A0A6M6JKW2</accession>
<evidence type="ECO:0000259" key="13">
    <source>
        <dbReference type="PROSITE" id="PS50011"/>
    </source>
</evidence>
<dbReference type="PROSITE" id="PS50011">
    <property type="entry name" value="PROTEIN_KINASE_DOM"/>
    <property type="match status" value="1"/>
</dbReference>
<evidence type="ECO:0000256" key="9">
    <source>
        <dbReference type="ARBA" id="ARBA00022842"/>
    </source>
</evidence>
<gene>
    <name evidence="14" type="ORF">HOP40_16810</name>
</gene>
<evidence type="ECO:0000256" key="10">
    <source>
        <dbReference type="ARBA" id="ARBA00047899"/>
    </source>
</evidence>
<dbReference type="InterPro" id="IPR008266">
    <property type="entry name" value="Tyr_kinase_AS"/>
</dbReference>
<feature type="compositionally biased region" description="Basic and acidic residues" evidence="12">
    <location>
        <begin position="13"/>
        <end position="38"/>
    </location>
</feature>
<feature type="region of interest" description="Disordered" evidence="12">
    <location>
        <begin position="1"/>
        <end position="63"/>
    </location>
</feature>
<dbReference type="KEGG" id="pbro:HOP40_16810"/>
<dbReference type="GO" id="GO:0005524">
    <property type="term" value="F:ATP binding"/>
    <property type="evidence" value="ECO:0007669"/>
    <property type="project" value="UniProtKB-KW"/>
</dbReference>
<evidence type="ECO:0000256" key="12">
    <source>
        <dbReference type="SAM" id="MobiDB-lite"/>
    </source>
</evidence>
<dbReference type="PROSITE" id="PS00109">
    <property type="entry name" value="PROTEIN_KINASE_TYR"/>
    <property type="match status" value="1"/>
</dbReference>
<keyword evidence="15" id="KW-1185">Reference proteome</keyword>
<dbReference type="Proteomes" id="UP000505377">
    <property type="component" value="Chromosome"/>
</dbReference>
<evidence type="ECO:0000313" key="15">
    <source>
        <dbReference type="Proteomes" id="UP000505377"/>
    </source>
</evidence>
<comment type="catalytic activity">
    <reaction evidence="11">
        <text>L-seryl-[protein] + ATP = O-phospho-L-seryl-[protein] + ADP + H(+)</text>
        <dbReference type="Rhea" id="RHEA:17989"/>
        <dbReference type="Rhea" id="RHEA-COMP:9863"/>
        <dbReference type="Rhea" id="RHEA-COMP:11604"/>
        <dbReference type="ChEBI" id="CHEBI:15378"/>
        <dbReference type="ChEBI" id="CHEBI:29999"/>
        <dbReference type="ChEBI" id="CHEBI:30616"/>
        <dbReference type="ChEBI" id="CHEBI:83421"/>
        <dbReference type="ChEBI" id="CHEBI:456216"/>
        <dbReference type="EC" id="2.7.11.1"/>
    </reaction>
</comment>
<dbReference type="InterPro" id="IPR018934">
    <property type="entry name" value="RIO_dom"/>
</dbReference>
<sequence length="313" mass="34746">MSQHYEPTRKRRRFDDDEPRPRGRARIDLSALDERGGADPDGPPEGDRWSTWDGADHGPEPRPDWVVTDHAAVDTELGALKSGKEADVGLLERAVPGTDRRALMAVKRYRTAEHRMFHRDAGYLEGRRVRRSREMRAMSHRTAFGRDLLAGQWAGAEFAALSRLWSDGVPVPYPVQCTGTELLMEFVGDADGTAAPRLAQCRPDRDELCDLWHQLVDALLGLARRGLTHGDLSAYNVLVHRGPDRSPRLVLIDLPQVVDVVANPQGPQFLARDVERIGEWFTARGLPPEVGQPGTLLPELLVAAGAATSQPEW</sequence>
<keyword evidence="5" id="KW-0479">Metal-binding</keyword>
<dbReference type="Pfam" id="PF01163">
    <property type="entry name" value="RIO1"/>
    <property type="match status" value="1"/>
</dbReference>
<keyword evidence="8" id="KW-0067">ATP-binding</keyword>
<dbReference type="GO" id="GO:0046872">
    <property type="term" value="F:metal ion binding"/>
    <property type="evidence" value="ECO:0007669"/>
    <property type="project" value="UniProtKB-KW"/>
</dbReference>
<keyword evidence="3" id="KW-0723">Serine/threonine-protein kinase</keyword>
<evidence type="ECO:0000256" key="4">
    <source>
        <dbReference type="ARBA" id="ARBA00022679"/>
    </source>
</evidence>
<comment type="catalytic activity">
    <reaction evidence="10">
        <text>L-threonyl-[protein] + ATP = O-phospho-L-threonyl-[protein] + ADP + H(+)</text>
        <dbReference type="Rhea" id="RHEA:46608"/>
        <dbReference type="Rhea" id="RHEA-COMP:11060"/>
        <dbReference type="Rhea" id="RHEA-COMP:11605"/>
        <dbReference type="ChEBI" id="CHEBI:15378"/>
        <dbReference type="ChEBI" id="CHEBI:30013"/>
        <dbReference type="ChEBI" id="CHEBI:30616"/>
        <dbReference type="ChEBI" id="CHEBI:61977"/>
        <dbReference type="ChEBI" id="CHEBI:456216"/>
        <dbReference type="EC" id="2.7.11.1"/>
    </reaction>
</comment>
<dbReference type="RefSeq" id="WP_172159668.1">
    <property type="nucleotide sequence ID" value="NZ_CP053564.1"/>
</dbReference>
<evidence type="ECO:0000256" key="6">
    <source>
        <dbReference type="ARBA" id="ARBA00022741"/>
    </source>
</evidence>
<reference evidence="14 15" key="1">
    <citation type="submission" date="2020-05" db="EMBL/GenBank/DDBJ databases">
        <authorList>
            <person name="Mo P."/>
        </authorList>
    </citation>
    <scope>NUCLEOTIDE SEQUENCE [LARGE SCALE GENOMIC DNA]</scope>
    <source>
        <strain evidence="14 15">Gen01</strain>
    </source>
</reference>
<dbReference type="InterPro" id="IPR000719">
    <property type="entry name" value="Prot_kinase_dom"/>
</dbReference>
<keyword evidence="4" id="KW-0808">Transferase</keyword>
<dbReference type="SMART" id="SM00090">
    <property type="entry name" value="RIO"/>
    <property type="match status" value="1"/>
</dbReference>
<evidence type="ECO:0000256" key="3">
    <source>
        <dbReference type="ARBA" id="ARBA00022527"/>
    </source>
</evidence>
<keyword evidence="6" id="KW-0547">Nucleotide-binding</keyword>
<evidence type="ECO:0000256" key="8">
    <source>
        <dbReference type="ARBA" id="ARBA00022840"/>
    </source>
</evidence>
<organism evidence="14 15">
    <name type="scientific">Pseudonocardia broussonetiae</name>
    <dbReference type="NCBI Taxonomy" id="2736640"/>
    <lineage>
        <taxon>Bacteria</taxon>
        <taxon>Bacillati</taxon>
        <taxon>Actinomycetota</taxon>
        <taxon>Actinomycetes</taxon>
        <taxon>Pseudonocardiales</taxon>
        <taxon>Pseudonocardiaceae</taxon>
        <taxon>Pseudonocardia</taxon>
    </lineage>
</organism>
<dbReference type="EMBL" id="CP053564">
    <property type="protein sequence ID" value="QJY47262.1"/>
    <property type="molecule type" value="Genomic_DNA"/>
</dbReference>
<evidence type="ECO:0000313" key="14">
    <source>
        <dbReference type="EMBL" id="QJY47262.1"/>
    </source>
</evidence>
<dbReference type="Gene3D" id="3.30.200.20">
    <property type="entry name" value="Phosphorylase Kinase, domain 1"/>
    <property type="match status" value="1"/>
</dbReference>
<evidence type="ECO:0000256" key="5">
    <source>
        <dbReference type="ARBA" id="ARBA00022723"/>
    </source>
</evidence>
<feature type="domain" description="Protein kinase" evidence="13">
    <location>
        <begin position="74"/>
        <end position="313"/>
    </location>
</feature>
<dbReference type="InterPro" id="IPR051272">
    <property type="entry name" value="RIO-type_Ser/Thr_kinase"/>
</dbReference>
<dbReference type="SUPFAM" id="SSF56112">
    <property type="entry name" value="Protein kinase-like (PK-like)"/>
    <property type="match status" value="1"/>
</dbReference>
<dbReference type="EC" id="2.7.11.1" evidence="2"/>
<feature type="compositionally biased region" description="Basic and acidic residues" evidence="12">
    <location>
        <begin position="45"/>
        <end position="63"/>
    </location>
</feature>
<comment type="similarity">
    <text evidence="1">Belongs to the protein kinase superfamily. RIO-type Ser/Thr kinase family.</text>
</comment>
<name>A0A6M6JKW2_9PSEU</name>
<dbReference type="InterPro" id="IPR000687">
    <property type="entry name" value="RIO_kinase"/>
</dbReference>
<dbReference type="PANTHER" id="PTHR45723">
    <property type="entry name" value="SERINE/THREONINE-PROTEIN KINASE RIO1"/>
    <property type="match status" value="1"/>
</dbReference>
<dbReference type="InterPro" id="IPR011009">
    <property type="entry name" value="Kinase-like_dom_sf"/>
</dbReference>
<keyword evidence="9" id="KW-0460">Magnesium</keyword>
<evidence type="ECO:0000256" key="2">
    <source>
        <dbReference type="ARBA" id="ARBA00012513"/>
    </source>
</evidence>
<evidence type="ECO:0000256" key="7">
    <source>
        <dbReference type="ARBA" id="ARBA00022777"/>
    </source>
</evidence>
<evidence type="ECO:0000256" key="1">
    <source>
        <dbReference type="ARBA" id="ARBA00009196"/>
    </source>
</evidence>
<dbReference type="Gene3D" id="1.10.510.10">
    <property type="entry name" value="Transferase(Phosphotransferase) domain 1"/>
    <property type="match status" value="1"/>
</dbReference>
<proteinExistence type="inferred from homology"/>
<dbReference type="AlphaFoldDB" id="A0A6M6JKW2"/>
<protein>
    <recommendedName>
        <fullName evidence="2">non-specific serine/threonine protein kinase</fullName>
        <ecNumber evidence="2">2.7.11.1</ecNumber>
    </recommendedName>
</protein>
<evidence type="ECO:0000256" key="11">
    <source>
        <dbReference type="ARBA" id="ARBA00048679"/>
    </source>
</evidence>
<dbReference type="GO" id="GO:0004674">
    <property type="term" value="F:protein serine/threonine kinase activity"/>
    <property type="evidence" value="ECO:0007669"/>
    <property type="project" value="UniProtKB-KW"/>
</dbReference>
<keyword evidence="7 14" id="KW-0418">Kinase</keyword>